<sequence>MGPARHDEYHLKCLCSPYDDTQLATVRHLPVELLIHIFLTLAETSGDYPLAPLLLSQVCRFWRDIVLHLPPIWRYIFLHDTRPIAALHAQANLWAERALTHPLDIHVHLTHGDNLLPVLSPLLAHIRRWGRCRLTGTVQEDVDFRSFSADGSLALLDNLSITIQSPFDTDDAVVTPTHPRETIFDHGSPLHLGPHTSRFHRVYMNIELFRLPVPRYMSAVHLRSLVIREKSMQVVPDPVRFINFLSCFPELRVLHYIGFPHEPPPPKDRCPTHIARLPRLHTLVLHSTCAVRAVLSHIDAPELTELYLEHTNMEFELHHAAAFTADPEDGDSEDESHDFSQSPWSDHATGMGLRSLLRRSKPPLEVLEMDYADMRTKDFMWCFDHLDTLQEFRIVASDMSDKVIAMLAPYRTGVDAQATDMEVDEVPLVPSDTTALRVRLPRLSALELWNCQRLTGDAVVDALGARVRLTDNLDRNAHAKLADVAVINCANFLPRHVMSLSPLLGTRLRTTG</sequence>
<dbReference type="EMBL" id="BPQB01000009">
    <property type="protein sequence ID" value="GJE88451.1"/>
    <property type="molecule type" value="Genomic_DNA"/>
</dbReference>
<feature type="region of interest" description="Disordered" evidence="1">
    <location>
        <begin position="325"/>
        <end position="344"/>
    </location>
</feature>
<dbReference type="InterPro" id="IPR036047">
    <property type="entry name" value="F-box-like_dom_sf"/>
</dbReference>
<dbReference type="Proteomes" id="UP000703269">
    <property type="component" value="Unassembled WGS sequence"/>
</dbReference>
<evidence type="ECO:0000313" key="4">
    <source>
        <dbReference type="Proteomes" id="UP000703269"/>
    </source>
</evidence>
<dbReference type="Gene3D" id="3.80.10.10">
    <property type="entry name" value="Ribonuclease Inhibitor"/>
    <property type="match status" value="1"/>
</dbReference>
<dbReference type="SUPFAM" id="SSF52047">
    <property type="entry name" value="RNI-like"/>
    <property type="match status" value="1"/>
</dbReference>
<evidence type="ECO:0000259" key="2">
    <source>
        <dbReference type="Pfam" id="PF12937"/>
    </source>
</evidence>
<accession>A0A9P3LAI8</accession>
<evidence type="ECO:0000313" key="3">
    <source>
        <dbReference type="EMBL" id="GJE88451.1"/>
    </source>
</evidence>
<dbReference type="InterPro" id="IPR032675">
    <property type="entry name" value="LRR_dom_sf"/>
</dbReference>
<dbReference type="AlphaFoldDB" id="A0A9P3LAI8"/>
<protein>
    <submittedName>
        <fullName evidence="3">F-box protein</fullName>
    </submittedName>
</protein>
<keyword evidence="4" id="KW-1185">Reference proteome</keyword>
<feature type="domain" description="F-box" evidence="2">
    <location>
        <begin position="27"/>
        <end position="78"/>
    </location>
</feature>
<feature type="compositionally biased region" description="Acidic residues" evidence="1">
    <location>
        <begin position="326"/>
        <end position="336"/>
    </location>
</feature>
<dbReference type="Pfam" id="PF12937">
    <property type="entry name" value="F-box-like"/>
    <property type="match status" value="1"/>
</dbReference>
<evidence type="ECO:0000256" key="1">
    <source>
        <dbReference type="SAM" id="MobiDB-lite"/>
    </source>
</evidence>
<name>A0A9P3LAI8_9APHY</name>
<reference evidence="3 4" key="1">
    <citation type="submission" date="2021-08" db="EMBL/GenBank/DDBJ databases">
        <title>Draft Genome Sequence of Phanerochaete sordida strain YK-624.</title>
        <authorList>
            <person name="Mori T."/>
            <person name="Dohra H."/>
            <person name="Suzuki T."/>
            <person name="Kawagishi H."/>
            <person name="Hirai H."/>
        </authorList>
    </citation>
    <scope>NUCLEOTIDE SEQUENCE [LARGE SCALE GENOMIC DNA]</scope>
    <source>
        <strain evidence="3 4">YK-624</strain>
    </source>
</reference>
<dbReference type="Gene3D" id="1.20.1280.50">
    <property type="match status" value="1"/>
</dbReference>
<organism evidence="3 4">
    <name type="scientific">Phanerochaete sordida</name>
    <dbReference type="NCBI Taxonomy" id="48140"/>
    <lineage>
        <taxon>Eukaryota</taxon>
        <taxon>Fungi</taxon>
        <taxon>Dikarya</taxon>
        <taxon>Basidiomycota</taxon>
        <taxon>Agaricomycotina</taxon>
        <taxon>Agaricomycetes</taxon>
        <taxon>Polyporales</taxon>
        <taxon>Phanerochaetaceae</taxon>
        <taxon>Phanerochaete</taxon>
    </lineage>
</organism>
<dbReference type="InterPro" id="IPR001810">
    <property type="entry name" value="F-box_dom"/>
</dbReference>
<dbReference type="OrthoDB" id="3359674at2759"/>
<dbReference type="SUPFAM" id="SSF81383">
    <property type="entry name" value="F-box domain"/>
    <property type="match status" value="1"/>
</dbReference>
<comment type="caution">
    <text evidence="3">The sequence shown here is derived from an EMBL/GenBank/DDBJ whole genome shotgun (WGS) entry which is preliminary data.</text>
</comment>
<gene>
    <name evidence="3" type="ORF">PsYK624_045340</name>
</gene>
<proteinExistence type="predicted"/>